<dbReference type="EMBL" id="CP012606">
    <property type="protein sequence ID" value="ANH77007.1"/>
    <property type="molecule type" value="Genomic_DNA"/>
</dbReference>
<dbReference type="Proteomes" id="UP000077927">
    <property type="component" value="Chromosome 2"/>
</dbReference>
<reference evidence="1 2" key="1">
    <citation type="submission" date="2015-09" db="EMBL/GenBank/DDBJ databases">
        <authorList>
            <person name="Xu Y."/>
            <person name="Nagy A."/>
            <person name="Liu N.T."/>
            <person name="Nou X."/>
        </authorList>
    </citation>
    <scope>NUCLEOTIDE SEQUENCE [LARGE SCALE GENOMIC DNA]</scope>
    <source>
        <strain evidence="1 2">FC1138</strain>
    </source>
</reference>
<proteinExistence type="predicted"/>
<dbReference type="AlphaFoldDB" id="A0AAC9BN08"/>
<organism evidence="1 2">
    <name type="scientific">Ralstonia insidiosa</name>
    <dbReference type="NCBI Taxonomy" id="190721"/>
    <lineage>
        <taxon>Bacteria</taxon>
        <taxon>Pseudomonadati</taxon>
        <taxon>Pseudomonadota</taxon>
        <taxon>Betaproteobacteria</taxon>
        <taxon>Burkholderiales</taxon>
        <taxon>Burkholderiaceae</taxon>
        <taxon>Ralstonia</taxon>
    </lineage>
</organism>
<protein>
    <recommendedName>
        <fullName evidence="3">Transposase</fullName>
    </recommendedName>
</protein>
<gene>
    <name evidence="1" type="ORF">ACS15_5245</name>
</gene>
<name>A0AAC9BN08_9RALS</name>
<evidence type="ECO:0000313" key="1">
    <source>
        <dbReference type="EMBL" id="ANH77007.1"/>
    </source>
</evidence>
<evidence type="ECO:0008006" key="3">
    <source>
        <dbReference type="Google" id="ProtNLM"/>
    </source>
</evidence>
<accession>A0AAC9BN08</accession>
<dbReference type="KEGG" id="rin:ACS15_5245"/>
<sequence>MLYGFWRRATSLRTKTDRLNRQTAMARLSLEGVRLLSHVIHAC</sequence>
<evidence type="ECO:0000313" key="2">
    <source>
        <dbReference type="Proteomes" id="UP000077927"/>
    </source>
</evidence>